<organism evidence="16 17">
    <name type="scientific">Human papillomavirus 136</name>
    <dbReference type="NCBI Taxonomy" id="1070409"/>
    <lineage>
        <taxon>Viruses</taxon>
        <taxon>Monodnaviria</taxon>
        <taxon>Shotokuvirae</taxon>
        <taxon>Cossaviricota</taxon>
        <taxon>Papovaviricetes</taxon>
        <taxon>Zurhausenvirales</taxon>
        <taxon>Papillomaviridae</taxon>
        <taxon>Firstpapillomavirinae</taxon>
        <taxon>Gammapapillomavirus</taxon>
        <taxon>Gammapapillomavirus 11</taxon>
    </lineage>
</organism>
<dbReference type="GO" id="GO:0006275">
    <property type="term" value="P:regulation of DNA replication"/>
    <property type="evidence" value="ECO:0007669"/>
    <property type="project" value="UniProtKB-UniRule"/>
</dbReference>
<evidence type="ECO:0000256" key="5">
    <source>
        <dbReference type="ARBA" id="ARBA00022553"/>
    </source>
</evidence>
<dbReference type="Proteomes" id="UP000148647">
    <property type="component" value="Segment"/>
</dbReference>
<reference evidence="16 17" key="1">
    <citation type="journal article" date="2011" name="J. Infect. Dis.">
        <title>The oral cavity contains abundant known and novel human papillomaviruses from the Betapapillomavirus and Gammapapillomavirus genera.</title>
        <authorList>
            <person name="Bottalico D."/>
            <person name="Chen Z."/>
            <person name="Dunne A."/>
            <person name="Ostoloza J."/>
            <person name="McKinney S."/>
            <person name="Sun C."/>
            <person name="Schlecht N.F."/>
            <person name="Fatahzadeh M."/>
            <person name="Herrero R."/>
            <person name="Schiffman M."/>
            <person name="Burk R.D."/>
        </authorList>
    </citation>
    <scope>NUCLEOTIDE SEQUENCE [LARGE SCALE GENOMIC DNA]</scope>
    <source>
        <strain evidence="16">CL3865</strain>
    </source>
</reference>
<dbReference type="InterPro" id="IPR035975">
    <property type="entry name" value="E2/EBNA1_C_sf"/>
</dbReference>
<evidence type="ECO:0000313" key="17">
    <source>
        <dbReference type="Proteomes" id="UP000148647"/>
    </source>
</evidence>
<dbReference type="KEGG" id="vg:12983964"/>
<dbReference type="Gene3D" id="3.30.70.330">
    <property type="match status" value="1"/>
</dbReference>
<evidence type="ECO:0000256" key="6">
    <source>
        <dbReference type="ARBA" id="ARBA00022562"/>
    </source>
</evidence>
<accession>I3P6L3</accession>
<feature type="region of interest" description="Disordered" evidence="13">
    <location>
        <begin position="198"/>
        <end position="294"/>
    </location>
</feature>
<sequence>MNQEDLRERLDAIQTQLMNLYESSPTDLQSQIKHYQLLRKECAIQYYAKKEGYNNLGLQHLPPTRVSEHNSKQAIKMSILLESLAKSPYANEEWTLTETSADRLLSPPRNCFKKQSFEVEVWFDQNPNNAFPYINWEWIYYQDENDEWHKVKGRTDYNGLYFVEVDGTVSYFLLFEKDANRYGQTGMWTVNVKNKQILPPSVGSSARRSVSESQSNGTQSPFNTQTEETVGGRQIPQEAAGPSSTTTSPKRGQRRRRGGEGEQTTNKRRRRAEGRGGTADITAEEVGQSHRSVPAAGLTRVERLKAEARDPPLVLIKGCANKLKCWRYRCEQKCPKPYSYMTSVFKWITNDVTLADSRLLVAFHDSAERAKFLASVSLPKGSSHCLGNIESL</sequence>
<dbReference type="OrthoDB" id="15886at10239"/>
<comment type="similarity">
    <text evidence="12">Belongs to the papillomaviridae E2 protein family.</text>
</comment>
<evidence type="ECO:0000256" key="11">
    <source>
        <dbReference type="ARBA" id="ARBA00023163"/>
    </source>
</evidence>
<comment type="PTM">
    <text evidence="12">Sumoylation plays a regulatory role in E2 transcriptional activity.</text>
</comment>
<dbReference type="Gene3D" id="2.170.200.10">
    <property type="entry name" value="Papillomavirus E2 early protein domain"/>
    <property type="match status" value="1"/>
</dbReference>
<dbReference type="InterPro" id="IPR000427">
    <property type="entry name" value="Papillomavirus_E2_C"/>
</dbReference>
<feature type="region of interest" description="DNA-binding domain" evidence="12">
    <location>
        <begin position="310"/>
        <end position="392"/>
    </location>
</feature>
<proteinExistence type="inferred from homology"/>
<keyword evidence="7 12" id="KW-0235">DNA replication</keyword>
<dbReference type="InterPro" id="IPR001866">
    <property type="entry name" value="PPV_E2_N"/>
</dbReference>
<evidence type="ECO:0000259" key="14">
    <source>
        <dbReference type="Pfam" id="PF00508"/>
    </source>
</evidence>
<dbReference type="HAMAP" id="MF_04001">
    <property type="entry name" value="PPV_E2"/>
    <property type="match status" value="1"/>
</dbReference>
<dbReference type="GeneID" id="12983964"/>
<keyword evidence="6 12" id="KW-1048">Host nucleus</keyword>
<evidence type="ECO:0000256" key="1">
    <source>
        <dbReference type="ARBA" id="ARBA00004147"/>
    </source>
</evidence>
<evidence type="ECO:0000256" key="7">
    <source>
        <dbReference type="ARBA" id="ARBA00022705"/>
    </source>
</evidence>
<dbReference type="InterPro" id="IPR042504">
    <property type="entry name" value="Regulatory_protein_E2_N_2"/>
</dbReference>
<feature type="domain" description="Papillomavirus E2 C-terminal" evidence="15">
    <location>
        <begin position="312"/>
        <end position="384"/>
    </location>
</feature>
<keyword evidence="11 12" id="KW-0804">Transcription</keyword>
<keyword evidence="3 12" id="KW-0678">Repressor</keyword>
<dbReference type="Pfam" id="PF00511">
    <property type="entry name" value="PPV_E2_C"/>
    <property type="match status" value="1"/>
</dbReference>
<dbReference type="SUPFAM" id="SSF54957">
    <property type="entry name" value="Viral DNA-binding domain"/>
    <property type="match status" value="1"/>
</dbReference>
<dbReference type="Pfam" id="PF00508">
    <property type="entry name" value="PPV_E2_N"/>
    <property type="match status" value="1"/>
</dbReference>
<comment type="caution">
    <text evidence="12">Lacks conserved residue(s) required for the propagation of feature annotation.</text>
</comment>
<keyword evidence="4 12" id="KW-0244">Early protein</keyword>
<dbReference type="GO" id="GO:0039693">
    <property type="term" value="P:viral DNA genome replication"/>
    <property type="evidence" value="ECO:0007669"/>
    <property type="project" value="UniProtKB-UniRule"/>
</dbReference>
<comment type="subcellular location">
    <subcellularLocation>
        <location evidence="1 12">Host nucleus</location>
    </subcellularLocation>
</comment>
<evidence type="ECO:0000256" key="2">
    <source>
        <dbReference type="ARBA" id="ARBA00007794"/>
    </source>
</evidence>
<feature type="cross-link" description="Glycyl lysine isopeptide (Lys-Gly) (interchain with G-Cter in SUMO)" evidence="12">
    <location>
        <position position="317"/>
    </location>
</feature>
<feature type="compositionally biased region" description="Low complexity" evidence="13">
    <location>
        <begin position="201"/>
        <end position="215"/>
    </location>
</feature>
<dbReference type="InterPro" id="IPR012677">
    <property type="entry name" value="Nucleotide-bd_a/b_plait_sf"/>
</dbReference>
<keyword evidence="5 12" id="KW-0597">Phosphoprotein</keyword>
<feature type="compositionally biased region" description="Polar residues" evidence="13">
    <location>
        <begin position="216"/>
        <end position="228"/>
    </location>
</feature>
<name>I3P6L3_9PAPI</name>
<dbReference type="GO" id="GO:0003677">
    <property type="term" value="F:DNA binding"/>
    <property type="evidence" value="ECO:0007669"/>
    <property type="project" value="UniProtKB-UniRule"/>
</dbReference>
<dbReference type="InterPro" id="IPR042503">
    <property type="entry name" value="Regulatory_protein_E2_N_1"/>
</dbReference>
<evidence type="ECO:0000256" key="4">
    <source>
        <dbReference type="ARBA" id="ARBA00022518"/>
    </source>
</evidence>
<evidence type="ECO:0000259" key="15">
    <source>
        <dbReference type="Pfam" id="PF00511"/>
    </source>
</evidence>
<feature type="domain" description="Papillomavirus E2 N-terminal" evidence="14">
    <location>
        <begin position="4"/>
        <end position="200"/>
    </location>
</feature>
<keyword evidence="10 12" id="KW-0010">Activator</keyword>
<dbReference type="GO" id="GO:0042025">
    <property type="term" value="C:host cell nucleus"/>
    <property type="evidence" value="ECO:0007669"/>
    <property type="project" value="UniProtKB-SubCell"/>
</dbReference>
<evidence type="ECO:0000256" key="10">
    <source>
        <dbReference type="ARBA" id="ARBA00023159"/>
    </source>
</evidence>
<keyword evidence="12" id="KW-1017">Isopeptide bond</keyword>
<comment type="similarity">
    <text evidence="2">Belongs to the papillomaviridae E8^E2C protein family.</text>
</comment>
<dbReference type="GO" id="GO:0003700">
    <property type="term" value="F:DNA-binding transcription factor activity"/>
    <property type="evidence" value="ECO:0007669"/>
    <property type="project" value="UniProtKB-UniRule"/>
</dbReference>
<dbReference type="EMBL" id="HM999988">
    <property type="protein sequence ID" value="AEM24603.1"/>
    <property type="molecule type" value="Genomic_DNA"/>
</dbReference>
<dbReference type="GO" id="GO:0000166">
    <property type="term" value="F:nucleotide binding"/>
    <property type="evidence" value="ECO:0007669"/>
    <property type="project" value="UniProtKB-UniRule"/>
</dbReference>
<evidence type="ECO:0000313" key="16">
    <source>
        <dbReference type="EMBL" id="AEM24603.1"/>
    </source>
</evidence>
<keyword evidence="9 12" id="KW-0238">DNA-binding</keyword>
<dbReference type="InterPro" id="IPR036050">
    <property type="entry name" value="Regulatory_protein_E2_N"/>
</dbReference>
<dbReference type="Gene3D" id="1.10.287.30">
    <property type="entry name" value="E2 (early) protein, N terminal domain, subdomain 1"/>
    <property type="match status" value="1"/>
</dbReference>
<evidence type="ECO:0000256" key="3">
    <source>
        <dbReference type="ARBA" id="ARBA00022491"/>
    </source>
</evidence>
<evidence type="ECO:0000256" key="12">
    <source>
        <dbReference type="HAMAP-Rule" id="MF_04001"/>
    </source>
</evidence>
<evidence type="ECO:0000256" key="13">
    <source>
        <dbReference type="SAM" id="MobiDB-lite"/>
    </source>
</evidence>
<dbReference type="InterPro" id="IPR033668">
    <property type="entry name" value="Reg_prot_E2"/>
</dbReference>
<dbReference type="SUPFAM" id="SSF51332">
    <property type="entry name" value="E2 regulatory, transactivation domain"/>
    <property type="match status" value="1"/>
</dbReference>
<keyword evidence="8 12" id="KW-0805">Transcription regulation</keyword>
<comment type="function">
    <text evidence="12">Plays a role in the initiation of viral DNA replication. A dimer of E2 interacts with a dimer of E1 in order to improve specificity of E1 DNA binding activity. Once the complex recognizes and binds DNA at specific sites, the E2 dimer is removed from DNA. E2 also regulates viral transcription through binding to the E2RE response element (5'-ACCNNNNNNGGT-3') present in multiple copies in the regulatory regions of the viral genome. Activates or represses transcription depending on E2RE's position with regards to proximal promoter elements including the TATA-box. Repression occurs by sterically hindering the assembly of the transcription initiation complex.</text>
</comment>
<protein>
    <recommendedName>
        <fullName evidence="12">Regulatory protein E2</fullName>
    </recommendedName>
</protein>
<gene>
    <name evidence="12 16" type="primary">E2</name>
</gene>
<comment type="subunit">
    <text evidence="12">Binds DNA as homodimer. Interacts with protein E1; this interaction greatly increases E1 DNA-binding activity. Interacts with protein L1; this interaction enhances E2-dependent replication and transcription activation. Interacts with protein L2; this interaction inhibits E2 transcriptional activity but not DNA replication function E2. Interacts with protein E7; this interaction inhibits E7 oncogenic activity. Interacts with host TAF1; this interaction modulates E2-dependent transcriptional regulation. Interacts with host BRD4; this interaction mediates E2 transcriptional activation function. Additionally, the interaction with host BRD4 on mitotic chromosomes mediates tethering of the viral genome. Interacts with host TOPBP1; this interaction is required for optimal viral DNA replication.</text>
</comment>
<comment type="PTM">
    <text evidence="12">Phosphorylated.</text>
</comment>
<evidence type="ECO:0000256" key="8">
    <source>
        <dbReference type="ARBA" id="ARBA00023015"/>
    </source>
</evidence>
<dbReference type="RefSeq" id="YP_006393291.1">
    <property type="nucleotide sequence ID" value="NC_017994.1"/>
</dbReference>
<dbReference type="GO" id="GO:0006260">
    <property type="term" value="P:DNA replication"/>
    <property type="evidence" value="ECO:0007669"/>
    <property type="project" value="UniProtKB-KW"/>
</dbReference>
<keyword evidence="12" id="KW-0832">Ubl conjugation</keyword>
<dbReference type="GO" id="GO:0006351">
    <property type="term" value="P:DNA-templated transcription"/>
    <property type="evidence" value="ECO:0007669"/>
    <property type="project" value="UniProtKB-UniRule"/>
</dbReference>
<evidence type="ECO:0000256" key="9">
    <source>
        <dbReference type="ARBA" id="ARBA00023125"/>
    </source>
</evidence>